<organism evidence="4 5">
    <name type="scientific">Bradyrhizobium denitrificans</name>
    <dbReference type="NCBI Taxonomy" id="2734912"/>
    <lineage>
        <taxon>Bacteria</taxon>
        <taxon>Pseudomonadati</taxon>
        <taxon>Pseudomonadota</taxon>
        <taxon>Alphaproteobacteria</taxon>
        <taxon>Hyphomicrobiales</taxon>
        <taxon>Nitrobacteraceae</taxon>
        <taxon>Bradyrhizobium</taxon>
    </lineage>
</organism>
<dbReference type="InterPro" id="IPR036365">
    <property type="entry name" value="PGBD-like_sf"/>
</dbReference>
<feature type="region of interest" description="Disordered" evidence="1">
    <location>
        <begin position="419"/>
        <end position="462"/>
    </location>
</feature>
<evidence type="ECO:0000313" key="4">
    <source>
        <dbReference type="EMBL" id="MBR1135793.1"/>
    </source>
</evidence>
<dbReference type="PANTHER" id="PTHR22576">
    <property type="entry name" value="MUCOSA ASSOCIATED LYMPHOID TISSUE LYMPHOMA TRANSLOCATION PROTEIN 1/PARACASPASE"/>
    <property type="match status" value="1"/>
</dbReference>
<dbReference type="SUPFAM" id="SSF52129">
    <property type="entry name" value="Caspase-like"/>
    <property type="match status" value="1"/>
</dbReference>
<dbReference type="InterPro" id="IPR002477">
    <property type="entry name" value="Peptidoglycan-bd-like"/>
</dbReference>
<dbReference type="RefSeq" id="WP_012044393.1">
    <property type="nucleotide sequence ID" value="NZ_JABFDP010000008.1"/>
</dbReference>
<dbReference type="Pfam" id="PF01471">
    <property type="entry name" value="PG_binding_1"/>
    <property type="match status" value="1"/>
</dbReference>
<evidence type="ECO:0000259" key="3">
    <source>
        <dbReference type="PROSITE" id="PS50208"/>
    </source>
</evidence>
<evidence type="ECO:0000256" key="1">
    <source>
        <dbReference type="SAM" id="MobiDB-lite"/>
    </source>
</evidence>
<keyword evidence="2" id="KW-0732">Signal</keyword>
<name>A0ABS5G3B4_9BRAD</name>
<accession>A0ABS5G3B4</accession>
<sequence length="486" mass="51043">MRFLTITLSLLCMVLTAEAARADRRVAFVVGNGAYKSVAQLPNPPVDAKAMAATLRNVGFDVVEGTNLTRDKMTEKLLDFGRKAQGADIAVFYYAGHGIAIAGTNYLLPVDADLKSEMDVKLGSAINIDVTLDQTMGDAKVKLVFLDACRDNPFAAKIKSNSPTRSVSVQTGLAEMKSGEGTLIAFATGPGQTALDGDAGANSPFTRALISHIAQPGVEIQQAMTSVRAQVNEETNKGQLPWGHTNLIGAVYLNPAASPAATTASSGTTPAAVVASPVAGEAELEFWRSVKDSNKPEELNAYLSTYPNGQFKSLAMARIASIESGAINTATRNVAKGVDPATFTEEGTQVSEDQIGLDKTKRRDIQRRLTGLGFDTKMTGVFDDETRAVMKRWQAARGYPATGFMTKLQHKALLAEPQPAPATAAVGDEAKPRRAKPAGNVAAGAPPPQAAPVYRNPPPQDNAGNAAGAAFIGGMMGGVLGSALRR</sequence>
<evidence type="ECO:0000256" key="2">
    <source>
        <dbReference type="SAM" id="SignalP"/>
    </source>
</evidence>
<dbReference type="EMBL" id="JAFCLK010000007">
    <property type="protein sequence ID" value="MBR1135793.1"/>
    <property type="molecule type" value="Genomic_DNA"/>
</dbReference>
<protein>
    <submittedName>
        <fullName evidence="4">Caspase family protein</fullName>
    </submittedName>
</protein>
<dbReference type="Gene3D" id="3.40.50.1460">
    <property type="match status" value="1"/>
</dbReference>
<feature type="domain" description="Caspase family p20" evidence="3">
    <location>
        <begin position="23"/>
        <end position="153"/>
    </location>
</feature>
<dbReference type="Gene3D" id="1.10.101.10">
    <property type="entry name" value="PGBD-like superfamily/PGBD"/>
    <property type="match status" value="1"/>
</dbReference>
<gene>
    <name evidence="4" type="ORF">JQ619_08445</name>
</gene>
<dbReference type="PROSITE" id="PS50208">
    <property type="entry name" value="CASPASE_P20"/>
    <property type="match status" value="1"/>
</dbReference>
<dbReference type="InterPro" id="IPR029030">
    <property type="entry name" value="Caspase-like_dom_sf"/>
</dbReference>
<dbReference type="InterPro" id="IPR036366">
    <property type="entry name" value="PGBDSf"/>
</dbReference>
<feature type="chain" id="PRO_5047330170" evidence="2">
    <location>
        <begin position="20"/>
        <end position="486"/>
    </location>
</feature>
<comment type="caution">
    <text evidence="4">The sequence shown here is derived from an EMBL/GenBank/DDBJ whole genome shotgun (WGS) entry which is preliminary data.</text>
</comment>
<feature type="compositionally biased region" description="Pro residues" evidence="1">
    <location>
        <begin position="445"/>
        <end position="460"/>
    </location>
</feature>
<dbReference type="Pfam" id="PF00656">
    <property type="entry name" value="Peptidase_C14"/>
    <property type="match status" value="1"/>
</dbReference>
<dbReference type="Proteomes" id="UP001314635">
    <property type="component" value="Unassembled WGS sequence"/>
</dbReference>
<reference evidence="5" key="1">
    <citation type="journal article" date="2021" name="ISME J.">
        <title>Evolutionary origin and ecological implication of a unique nif island in free-living Bradyrhizobium lineages.</title>
        <authorList>
            <person name="Tao J."/>
        </authorList>
    </citation>
    <scope>NUCLEOTIDE SEQUENCE [LARGE SCALE GENOMIC DNA]</scope>
    <source>
        <strain evidence="5">SZCCT0094</strain>
    </source>
</reference>
<feature type="signal peptide" evidence="2">
    <location>
        <begin position="1"/>
        <end position="19"/>
    </location>
</feature>
<dbReference type="SUPFAM" id="SSF47090">
    <property type="entry name" value="PGBD-like"/>
    <property type="match status" value="1"/>
</dbReference>
<evidence type="ECO:0000313" key="5">
    <source>
        <dbReference type="Proteomes" id="UP001314635"/>
    </source>
</evidence>
<keyword evidence="5" id="KW-1185">Reference proteome</keyword>
<proteinExistence type="predicted"/>
<dbReference type="PANTHER" id="PTHR22576:SF37">
    <property type="entry name" value="MUCOSA-ASSOCIATED LYMPHOID TISSUE LYMPHOMA TRANSLOCATION PROTEIN 1"/>
    <property type="match status" value="1"/>
</dbReference>
<dbReference type="InterPro" id="IPR011600">
    <property type="entry name" value="Pept_C14_caspase"/>
</dbReference>
<dbReference type="InterPro" id="IPR001309">
    <property type="entry name" value="Pept_C14_p20"/>
</dbReference>
<dbReference type="InterPro" id="IPR052039">
    <property type="entry name" value="Caspase-related_regulators"/>
</dbReference>